<dbReference type="EMBL" id="CP030750">
    <property type="protein sequence ID" value="AXA25651.1"/>
    <property type="molecule type" value="Genomic_DNA"/>
</dbReference>
<dbReference type="AlphaFoldDB" id="A0AAD0L787"/>
<evidence type="ECO:0000313" key="2">
    <source>
        <dbReference type="EMBL" id="AXA25651.1"/>
    </source>
</evidence>
<gene>
    <name evidence="2" type="ORF">C1S65_16580</name>
</gene>
<proteinExistence type="predicted"/>
<protein>
    <submittedName>
        <fullName evidence="2">Uncharacterized protein</fullName>
    </submittedName>
</protein>
<accession>A0AAD0L787</accession>
<organism evidence="2 3">
    <name type="scientific">Pseudomonas putida</name>
    <name type="common">Arthrobacter siderocapsulatus</name>
    <dbReference type="NCBI Taxonomy" id="303"/>
    <lineage>
        <taxon>Bacteria</taxon>
        <taxon>Pseudomonadati</taxon>
        <taxon>Pseudomonadota</taxon>
        <taxon>Gammaproteobacteria</taxon>
        <taxon>Pseudomonadales</taxon>
        <taxon>Pseudomonadaceae</taxon>
        <taxon>Pseudomonas</taxon>
    </lineage>
</organism>
<reference evidence="2 3" key="1">
    <citation type="submission" date="2018-06" db="EMBL/GenBank/DDBJ databases">
        <title>The genome of Pseudomonas putida NX-1, a lignin degrader.</title>
        <authorList>
            <person name="Xu Z."/>
        </authorList>
    </citation>
    <scope>NUCLEOTIDE SEQUENCE [LARGE SCALE GENOMIC DNA]</scope>
    <source>
        <strain evidence="2 3">NX-1</strain>
    </source>
</reference>
<keyword evidence="1" id="KW-0812">Transmembrane</keyword>
<dbReference type="RefSeq" id="WP_112898623.1">
    <property type="nucleotide sequence ID" value="NZ_CP030750.1"/>
</dbReference>
<sequence length="204" mass="22152">MLKLLWVPVVALLVGLAFLLGLSFGLGESNASFVNEVVPVLSMIGGWVSGIGALAAVLTTLWLADKQRRDNAEKLELRCEIKPAADNTSLWGGKDLVVEFICSGTRPVRVSGARIGGRKSSKGWTAYMSGPTGKGFPFTLNYGESEEIRLSYRDVTDVLSYFDANHNGDLSTAQAVVFSTLGHWELDVSTVLSQLKHYREKQAS</sequence>
<name>A0AAD0L787_PSEPU</name>
<evidence type="ECO:0000256" key="1">
    <source>
        <dbReference type="SAM" id="Phobius"/>
    </source>
</evidence>
<feature type="transmembrane region" description="Helical" evidence="1">
    <location>
        <begin position="37"/>
        <end position="64"/>
    </location>
</feature>
<evidence type="ECO:0000313" key="3">
    <source>
        <dbReference type="Proteomes" id="UP000251617"/>
    </source>
</evidence>
<keyword evidence="1" id="KW-0472">Membrane</keyword>
<dbReference type="Proteomes" id="UP000251617">
    <property type="component" value="Chromosome"/>
</dbReference>
<keyword evidence="1" id="KW-1133">Transmembrane helix</keyword>